<reference evidence="2" key="1">
    <citation type="submission" date="2014-09" db="EMBL/GenBank/DDBJ databases">
        <authorList>
            <person name="Magalhaes I.L.F."/>
            <person name="Oliveira U."/>
            <person name="Santos F.R."/>
            <person name="Vidigal T.H.D.A."/>
            <person name="Brescovit A.D."/>
            <person name="Santos A.J."/>
        </authorList>
    </citation>
    <scope>NUCLEOTIDE SEQUENCE</scope>
    <source>
        <tissue evidence="2">Shoot tissue taken approximately 20 cm above the soil surface</tissue>
    </source>
</reference>
<proteinExistence type="predicted"/>
<dbReference type="EMBL" id="GBRH01261650">
    <property type="protein sequence ID" value="JAD36245.1"/>
    <property type="molecule type" value="Transcribed_RNA"/>
</dbReference>
<evidence type="ECO:0000313" key="2">
    <source>
        <dbReference type="EMBL" id="JAD36245.1"/>
    </source>
</evidence>
<sequence length="47" mass="5288">MSRSHSLRPPFFLSAQSRSSEPPVFWQRQLHPGPLLPSSGLPLSVFQ</sequence>
<protein>
    <submittedName>
        <fullName evidence="2">Uncharacterized protein</fullName>
    </submittedName>
</protein>
<feature type="region of interest" description="Disordered" evidence="1">
    <location>
        <begin position="1"/>
        <end position="23"/>
    </location>
</feature>
<dbReference type="AlphaFoldDB" id="A0A0A8ZHN8"/>
<reference evidence="2" key="2">
    <citation type="journal article" date="2015" name="Data Brief">
        <title>Shoot transcriptome of the giant reed, Arundo donax.</title>
        <authorList>
            <person name="Barrero R.A."/>
            <person name="Guerrero F.D."/>
            <person name="Moolhuijzen P."/>
            <person name="Goolsby J.A."/>
            <person name="Tidwell J."/>
            <person name="Bellgard S.E."/>
            <person name="Bellgard M.I."/>
        </authorList>
    </citation>
    <scope>NUCLEOTIDE SEQUENCE</scope>
    <source>
        <tissue evidence="2">Shoot tissue taken approximately 20 cm above the soil surface</tissue>
    </source>
</reference>
<evidence type="ECO:0000256" key="1">
    <source>
        <dbReference type="SAM" id="MobiDB-lite"/>
    </source>
</evidence>
<name>A0A0A8ZHN8_ARUDO</name>
<accession>A0A0A8ZHN8</accession>
<organism evidence="2">
    <name type="scientific">Arundo donax</name>
    <name type="common">Giant reed</name>
    <name type="synonym">Donax arundinaceus</name>
    <dbReference type="NCBI Taxonomy" id="35708"/>
    <lineage>
        <taxon>Eukaryota</taxon>
        <taxon>Viridiplantae</taxon>
        <taxon>Streptophyta</taxon>
        <taxon>Embryophyta</taxon>
        <taxon>Tracheophyta</taxon>
        <taxon>Spermatophyta</taxon>
        <taxon>Magnoliopsida</taxon>
        <taxon>Liliopsida</taxon>
        <taxon>Poales</taxon>
        <taxon>Poaceae</taxon>
        <taxon>PACMAD clade</taxon>
        <taxon>Arundinoideae</taxon>
        <taxon>Arundineae</taxon>
        <taxon>Arundo</taxon>
    </lineage>
</organism>